<accession>L1NB03</accession>
<dbReference type="AlphaFoldDB" id="L1NB03"/>
<comment type="caution">
    <text evidence="1">The sequence shown here is derived from an EMBL/GenBank/DDBJ whole genome shotgun (WGS) entry which is preliminary data.</text>
</comment>
<organism evidence="1 2">
    <name type="scientific">Porphyromonas catoniae F0037</name>
    <dbReference type="NCBI Taxonomy" id="1127696"/>
    <lineage>
        <taxon>Bacteria</taxon>
        <taxon>Pseudomonadati</taxon>
        <taxon>Bacteroidota</taxon>
        <taxon>Bacteroidia</taxon>
        <taxon>Bacteroidales</taxon>
        <taxon>Porphyromonadaceae</taxon>
        <taxon>Porphyromonas</taxon>
    </lineage>
</organism>
<evidence type="ECO:0000313" key="2">
    <source>
        <dbReference type="Proteomes" id="UP000010408"/>
    </source>
</evidence>
<sequence length="142" mass="16627">MNIDLKFEQGLRNIMESPSVKRVDFCVGYFNLRGWKLIIDQVDNLPGDYVEEGNDDMFRTCRLLIGMHHHNEDYIRRLYGQDGTLPDANMVKKSKLQIAIDFRKQLLLGLPTKQDEWTLRRLSAQLKEGKVAVKRYLVFNPN</sequence>
<dbReference type="RefSeq" id="WP_005467930.1">
    <property type="nucleotide sequence ID" value="NZ_KB291032.1"/>
</dbReference>
<evidence type="ECO:0000313" key="1">
    <source>
        <dbReference type="EMBL" id="EKY00445.1"/>
    </source>
</evidence>
<gene>
    <name evidence="1" type="ORF">HMPREF9134_01780</name>
</gene>
<proteinExistence type="predicted"/>
<dbReference type="Proteomes" id="UP000010408">
    <property type="component" value="Unassembled WGS sequence"/>
</dbReference>
<dbReference type="HOGENOM" id="CLU_1864162_0_0_10"/>
<name>L1NB03_9PORP</name>
<dbReference type="eggNOG" id="COG0553">
    <property type="taxonomic scope" value="Bacteria"/>
</dbReference>
<protein>
    <submittedName>
        <fullName evidence="1">Uncharacterized protein</fullName>
    </submittedName>
</protein>
<dbReference type="EMBL" id="AMEQ01000040">
    <property type="protein sequence ID" value="EKY00445.1"/>
    <property type="molecule type" value="Genomic_DNA"/>
</dbReference>
<reference evidence="1 2" key="1">
    <citation type="submission" date="2012-05" db="EMBL/GenBank/DDBJ databases">
        <authorList>
            <person name="Weinstock G."/>
            <person name="Sodergren E."/>
            <person name="Lobos E.A."/>
            <person name="Fulton L."/>
            <person name="Fulton R."/>
            <person name="Courtney L."/>
            <person name="Fronick C."/>
            <person name="O'Laughlin M."/>
            <person name="Godfrey J."/>
            <person name="Wilson R.M."/>
            <person name="Miner T."/>
            <person name="Farmer C."/>
            <person name="Delehaunty K."/>
            <person name="Cordes M."/>
            <person name="Minx P."/>
            <person name="Tomlinson C."/>
            <person name="Chen J."/>
            <person name="Wollam A."/>
            <person name="Pepin K.H."/>
            <person name="Bhonagiri V."/>
            <person name="Zhang X."/>
            <person name="Suruliraj S."/>
            <person name="Warren W."/>
            <person name="Mitreva M."/>
            <person name="Mardis E.R."/>
            <person name="Wilson R.K."/>
        </authorList>
    </citation>
    <scope>NUCLEOTIDE SEQUENCE [LARGE SCALE GENOMIC DNA]</scope>
    <source>
        <strain evidence="1 2">F0037</strain>
    </source>
</reference>
<dbReference type="STRING" id="1127696.HMPREF9134_01780"/>